<feature type="domain" description="ThuA-like" evidence="1">
    <location>
        <begin position="33"/>
        <end position="208"/>
    </location>
</feature>
<name>A0ABS4FZJ3_9BACL</name>
<dbReference type="Pfam" id="PF06283">
    <property type="entry name" value="ThuA"/>
    <property type="match status" value="1"/>
</dbReference>
<dbReference type="InterPro" id="IPR029010">
    <property type="entry name" value="ThuA-like"/>
</dbReference>
<dbReference type="Proteomes" id="UP001519272">
    <property type="component" value="Unassembled WGS sequence"/>
</dbReference>
<organism evidence="2 3">
    <name type="scientific">Paenibacillus turicensis</name>
    <dbReference type="NCBI Taxonomy" id="160487"/>
    <lineage>
        <taxon>Bacteria</taxon>
        <taxon>Bacillati</taxon>
        <taxon>Bacillota</taxon>
        <taxon>Bacilli</taxon>
        <taxon>Bacillales</taxon>
        <taxon>Paenibacillaceae</taxon>
        <taxon>Paenibacillus</taxon>
    </lineage>
</organism>
<accession>A0ABS4FZJ3</accession>
<proteinExistence type="predicted"/>
<keyword evidence="2" id="KW-0315">Glutamine amidotransferase</keyword>
<dbReference type="PANTHER" id="PTHR40469:SF2">
    <property type="entry name" value="GALACTOSE-BINDING DOMAIN-LIKE SUPERFAMILY PROTEIN"/>
    <property type="match status" value="1"/>
</dbReference>
<gene>
    <name evidence="2" type="ORF">J2Z32_004464</name>
</gene>
<dbReference type="PANTHER" id="PTHR40469">
    <property type="entry name" value="SECRETED GLYCOSYL HYDROLASE"/>
    <property type="match status" value="1"/>
</dbReference>
<dbReference type="InterPro" id="IPR029062">
    <property type="entry name" value="Class_I_gatase-like"/>
</dbReference>
<evidence type="ECO:0000313" key="2">
    <source>
        <dbReference type="EMBL" id="MBP1907783.1"/>
    </source>
</evidence>
<dbReference type="SUPFAM" id="SSF52317">
    <property type="entry name" value="Class I glutamine amidotransferase-like"/>
    <property type="match status" value="1"/>
</dbReference>
<evidence type="ECO:0000313" key="3">
    <source>
        <dbReference type="Proteomes" id="UP001519272"/>
    </source>
</evidence>
<dbReference type="EMBL" id="JAGGKG010000035">
    <property type="protein sequence ID" value="MBP1907783.1"/>
    <property type="molecule type" value="Genomic_DNA"/>
</dbReference>
<dbReference type="RefSeq" id="WP_210091359.1">
    <property type="nucleotide sequence ID" value="NZ_JAGGKG010000035.1"/>
</dbReference>
<protein>
    <submittedName>
        <fullName evidence="2">Type 1 glutamine amidotransferase</fullName>
    </submittedName>
</protein>
<evidence type="ECO:0000259" key="1">
    <source>
        <dbReference type="Pfam" id="PF06283"/>
    </source>
</evidence>
<comment type="caution">
    <text evidence="2">The sequence shown here is derived from an EMBL/GenBank/DDBJ whole genome shotgun (WGS) entry which is preliminary data.</text>
</comment>
<dbReference type="Gene3D" id="3.40.50.880">
    <property type="match status" value="1"/>
</dbReference>
<keyword evidence="3" id="KW-1185">Reference proteome</keyword>
<sequence>MSNRKRALLLGDYTHPKFHPLQGVDEEITRILQDALTVQCSENKQMLEKENLESFDLCIAYQDTWSDKVSSKQAAGLLSFVSAGGGLLVLHNGIVLHKKYELAQLIGAKNTANPPMQKLEIKIADDKHDIVKGISPFEIYDEPYPFEFDPFNETTVLLTYELNGETHPAAWAHAYGLGRVVYLLPGRDQAAFQHPEYRKVVLQAAKWAARCPEGGLEF</sequence>
<reference evidence="2 3" key="1">
    <citation type="submission" date="2021-03" db="EMBL/GenBank/DDBJ databases">
        <title>Genomic Encyclopedia of Type Strains, Phase IV (KMG-IV): sequencing the most valuable type-strain genomes for metagenomic binning, comparative biology and taxonomic classification.</title>
        <authorList>
            <person name="Goeker M."/>
        </authorList>
    </citation>
    <scope>NUCLEOTIDE SEQUENCE [LARGE SCALE GENOMIC DNA]</scope>
    <source>
        <strain evidence="2 3">DSM 14349</strain>
    </source>
</reference>